<evidence type="ECO:0000256" key="1">
    <source>
        <dbReference type="SAM" id="SignalP"/>
    </source>
</evidence>
<keyword evidence="4" id="KW-1185">Reference proteome</keyword>
<evidence type="ECO:0000313" key="3">
    <source>
        <dbReference type="EnsemblPlants" id="AES99399"/>
    </source>
</evidence>
<accession>G7KGS2</accession>
<dbReference type="EMBL" id="CM001221">
    <property type="protein sequence ID" value="AES99399.1"/>
    <property type="molecule type" value="Genomic_DNA"/>
</dbReference>
<dbReference type="STRING" id="3880.G7KGS2"/>
<protein>
    <recommendedName>
        <fullName evidence="5">Plastocyanin-like domain-containing protein</fullName>
    </recommendedName>
</protein>
<evidence type="ECO:0000313" key="2">
    <source>
        <dbReference type="EMBL" id="AES99399.1"/>
    </source>
</evidence>
<feature type="signal peptide" evidence="1">
    <location>
        <begin position="1"/>
        <end position="17"/>
    </location>
</feature>
<feature type="chain" id="PRO_5014573616" description="Plastocyanin-like domain-containing protein" evidence="1">
    <location>
        <begin position="18"/>
        <end position="73"/>
    </location>
</feature>
<dbReference type="HOGENOM" id="CLU_201397_0_0_1"/>
<dbReference type="EnsemblPlants" id="AES99399">
    <property type="protein sequence ID" value="AES99399"/>
    <property type="gene ID" value="MTR_5g080340"/>
</dbReference>
<sequence>MLMWPLTAMWHCHMAQVQLFFGQELGNISNYAPSGIPTEHTTSSLSVKMMTNYGHYTFAVGENLTSRCNYTLP</sequence>
<reference evidence="3" key="3">
    <citation type="submission" date="2015-04" db="UniProtKB">
        <authorList>
            <consortium name="EnsemblPlants"/>
        </authorList>
    </citation>
    <scope>IDENTIFICATION</scope>
    <source>
        <strain evidence="3">cv. Jemalong A17</strain>
    </source>
</reference>
<dbReference type="PaxDb" id="3880-AES99399"/>
<reference evidence="2 4" key="2">
    <citation type="journal article" date="2014" name="BMC Genomics">
        <title>An improved genome release (version Mt4.0) for the model legume Medicago truncatula.</title>
        <authorList>
            <person name="Tang H."/>
            <person name="Krishnakumar V."/>
            <person name="Bidwell S."/>
            <person name="Rosen B."/>
            <person name="Chan A."/>
            <person name="Zhou S."/>
            <person name="Gentzbittel L."/>
            <person name="Childs K.L."/>
            <person name="Yandell M."/>
            <person name="Gundlach H."/>
            <person name="Mayer K.F."/>
            <person name="Schwartz D.C."/>
            <person name="Town C.D."/>
        </authorList>
    </citation>
    <scope>GENOME REANNOTATION</scope>
    <source>
        <strain evidence="3 4">cv. Jemalong A17</strain>
    </source>
</reference>
<name>G7KGS2_MEDTR</name>
<organism evidence="2 4">
    <name type="scientific">Medicago truncatula</name>
    <name type="common">Barrel medic</name>
    <name type="synonym">Medicago tribuloides</name>
    <dbReference type="NCBI Taxonomy" id="3880"/>
    <lineage>
        <taxon>Eukaryota</taxon>
        <taxon>Viridiplantae</taxon>
        <taxon>Streptophyta</taxon>
        <taxon>Embryophyta</taxon>
        <taxon>Tracheophyta</taxon>
        <taxon>Spermatophyta</taxon>
        <taxon>Magnoliopsida</taxon>
        <taxon>eudicotyledons</taxon>
        <taxon>Gunneridae</taxon>
        <taxon>Pentapetalae</taxon>
        <taxon>rosids</taxon>
        <taxon>fabids</taxon>
        <taxon>Fabales</taxon>
        <taxon>Fabaceae</taxon>
        <taxon>Papilionoideae</taxon>
        <taxon>50 kb inversion clade</taxon>
        <taxon>NPAAA clade</taxon>
        <taxon>Hologalegina</taxon>
        <taxon>IRL clade</taxon>
        <taxon>Trifolieae</taxon>
        <taxon>Medicago</taxon>
    </lineage>
</organism>
<dbReference type="Proteomes" id="UP000002051">
    <property type="component" value="Chromosome 5"/>
</dbReference>
<evidence type="ECO:0000313" key="4">
    <source>
        <dbReference type="Proteomes" id="UP000002051"/>
    </source>
</evidence>
<keyword evidence="1" id="KW-0732">Signal</keyword>
<proteinExistence type="predicted"/>
<reference evidence="2 4" key="1">
    <citation type="journal article" date="2011" name="Nature">
        <title>The Medicago genome provides insight into the evolution of rhizobial symbioses.</title>
        <authorList>
            <person name="Young N.D."/>
            <person name="Debelle F."/>
            <person name="Oldroyd G.E."/>
            <person name="Geurts R."/>
            <person name="Cannon S.B."/>
            <person name="Udvardi M.K."/>
            <person name="Benedito V.A."/>
            <person name="Mayer K.F."/>
            <person name="Gouzy J."/>
            <person name="Schoof H."/>
            <person name="Van de Peer Y."/>
            <person name="Proost S."/>
            <person name="Cook D.R."/>
            <person name="Meyers B.C."/>
            <person name="Spannagl M."/>
            <person name="Cheung F."/>
            <person name="De Mita S."/>
            <person name="Krishnakumar V."/>
            <person name="Gundlach H."/>
            <person name="Zhou S."/>
            <person name="Mudge J."/>
            <person name="Bharti A.K."/>
            <person name="Murray J.D."/>
            <person name="Naoumkina M.A."/>
            <person name="Rosen B."/>
            <person name="Silverstein K.A."/>
            <person name="Tang H."/>
            <person name="Rombauts S."/>
            <person name="Zhao P.X."/>
            <person name="Zhou P."/>
            <person name="Barbe V."/>
            <person name="Bardou P."/>
            <person name="Bechner M."/>
            <person name="Bellec A."/>
            <person name="Berger A."/>
            <person name="Berges H."/>
            <person name="Bidwell S."/>
            <person name="Bisseling T."/>
            <person name="Choisne N."/>
            <person name="Couloux A."/>
            <person name="Denny R."/>
            <person name="Deshpande S."/>
            <person name="Dai X."/>
            <person name="Doyle J.J."/>
            <person name="Dudez A.M."/>
            <person name="Farmer A.D."/>
            <person name="Fouteau S."/>
            <person name="Franken C."/>
            <person name="Gibelin C."/>
            <person name="Gish J."/>
            <person name="Goldstein S."/>
            <person name="Gonzalez A.J."/>
            <person name="Green P.J."/>
            <person name="Hallab A."/>
            <person name="Hartog M."/>
            <person name="Hua A."/>
            <person name="Humphray S.J."/>
            <person name="Jeong D.H."/>
            <person name="Jing Y."/>
            <person name="Jocker A."/>
            <person name="Kenton S.M."/>
            <person name="Kim D.J."/>
            <person name="Klee K."/>
            <person name="Lai H."/>
            <person name="Lang C."/>
            <person name="Lin S."/>
            <person name="Macmil S.L."/>
            <person name="Magdelenat G."/>
            <person name="Matthews L."/>
            <person name="McCorrison J."/>
            <person name="Monaghan E.L."/>
            <person name="Mun J.H."/>
            <person name="Najar F.Z."/>
            <person name="Nicholson C."/>
            <person name="Noirot C."/>
            <person name="O'Bleness M."/>
            <person name="Paule C.R."/>
            <person name="Poulain J."/>
            <person name="Prion F."/>
            <person name="Qin B."/>
            <person name="Qu C."/>
            <person name="Retzel E.F."/>
            <person name="Riddle C."/>
            <person name="Sallet E."/>
            <person name="Samain S."/>
            <person name="Samson N."/>
            <person name="Sanders I."/>
            <person name="Saurat O."/>
            <person name="Scarpelli C."/>
            <person name="Schiex T."/>
            <person name="Segurens B."/>
            <person name="Severin A.J."/>
            <person name="Sherrier D.J."/>
            <person name="Shi R."/>
            <person name="Sims S."/>
            <person name="Singer S.R."/>
            <person name="Sinharoy S."/>
            <person name="Sterck L."/>
            <person name="Viollet A."/>
            <person name="Wang B.B."/>
            <person name="Wang K."/>
            <person name="Wang M."/>
            <person name="Wang X."/>
            <person name="Warfsmann J."/>
            <person name="Weissenbach J."/>
            <person name="White D.D."/>
            <person name="White J.D."/>
            <person name="Wiley G.B."/>
            <person name="Wincker P."/>
            <person name="Xing Y."/>
            <person name="Yang L."/>
            <person name="Yao Z."/>
            <person name="Ying F."/>
            <person name="Zhai J."/>
            <person name="Zhou L."/>
            <person name="Zuber A."/>
            <person name="Denarie J."/>
            <person name="Dixon R.A."/>
            <person name="May G.D."/>
            <person name="Schwartz D.C."/>
            <person name="Rogers J."/>
            <person name="Quetier F."/>
            <person name="Town C.D."/>
            <person name="Roe B.A."/>
        </authorList>
    </citation>
    <scope>NUCLEOTIDE SEQUENCE [LARGE SCALE GENOMIC DNA]</scope>
    <source>
        <strain evidence="2">A17</strain>
        <strain evidence="3 4">cv. Jemalong A17</strain>
    </source>
</reference>
<evidence type="ECO:0008006" key="5">
    <source>
        <dbReference type="Google" id="ProtNLM"/>
    </source>
</evidence>
<gene>
    <name evidence="2" type="ordered locus">MTR_5g080340</name>
</gene>
<dbReference type="AlphaFoldDB" id="G7KGS2"/>